<dbReference type="Pfam" id="PF11127">
    <property type="entry name" value="YgaP-like_TM"/>
    <property type="match status" value="1"/>
</dbReference>
<evidence type="ECO:0000313" key="4">
    <source>
        <dbReference type="Proteomes" id="UP000052167"/>
    </source>
</evidence>
<feature type="transmembrane region" description="Helical" evidence="1">
    <location>
        <begin position="35"/>
        <end position="58"/>
    </location>
</feature>
<dbReference type="OrthoDB" id="9804804at2"/>
<protein>
    <recommendedName>
        <fullName evidence="2">Inner membrane protein YgaP-like transmembrane domain-containing protein</fullName>
    </recommendedName>
</protein>
<dbReference type="InterPro" id="IPR021309">
    <property type="entry name" value="YgaP-like_TM"/>
</dbReference>
<sequence length="68" mass="7410">MLARNVGPIDRFLRIVAGIAILSLFFLYPQAAWRYYALIGLVPLLTGALGTCPIYSLVGISTCPAKRI</sequence>
<feature type="transmembrane region" description="Helical" evidence="1">
    <location>
        <begin position="12"/>
        <end position="29"/>
    </location>
</feature>
<feature type="domain" description="Inner membrane protein YgaP-like transmembrane" evidence="2">
    <location>
        <begin position="3"/>
        <end position="66"/>
    </location>
</feature>
<dbReference type="Proteomes" id="UP000052167">
    <property type="component" value="Unassembled WGS sequence"/>
</dbReference>
<gene>
    <name evidence="3" type="ORF">GV68_21270</name>
</gene>
<reference evidence="3 4" key="1">
    <citation type="submission" date="2014-06" db="EMBL/GenBank/DDBJ databases">
        <title>Rhizobium pelagicum/R2-400B4.</title>
        <authorList>
            <person name="Kimes N.E."/>
            <person name="Lopez-Perez M."/>
        </authorList>
    </citation>
    <scope>NUCLEOTIDE SEQUENCE [LARGE SCALE GENOMIC DNA]</scope>
    <source>
        <strain evidence="3 4">R2-400B4</strain>
    </source>
</reference>
<organism evidence="3 4">
    <name type="scientific">Pseudorhizobium pelagicum</name>
    <dbReference type="NCBI Taxonomy" id="1509405"/>
    <lineage>
        <taxon>Bacteria</taxon>
        <taxon>Pseudomonadati</taxon>
        <taxon>Pseudomonadota</taxon>
        <taxon>Alphaproteobacteria</taxon>
        <taxon>Hyphomicrobiales</taxon>
        <taxon>Rhizobiaceae</taxon>
        <taxon>Rhizobium/Agrobacterium group</taxon>
        <taxon>Pseudorhizobium</taxon>
    </lineage>
</organism>
<accession>A0A922P5M9</accession>
<name>A0A922P5M9_9HYPH</name>
<keyword evidence="1" id="KW-0812">Transmembrane</keyword>
<keyword evidence="1" id="KW-1133">Transmembrane helix</keyword>
<evidence type="ECO:0000256" key="1">
    <source>
        <dbReference type="SAM" id="Phobius"/>
    </source>
</evidence>
<keyword evidence="4" id="KW-1185">Reference proteome</keyword>
<keyword evidence="1" id="KW-0472">Membrane</keyword>
<dbReference type="EMBL" id="JOKJ01000005">
    <property type="protein sequence ID" value="KEQ09881.1"/>
    <property type="molecule type" value="Genomic_DNA"/>
</dbReference>
<dbReference type="RefSeq" id="WP_037162068.1">
    <property type="nucleotide sequence ID" value="NZ_CAJXID010000029.1"/>
</dbReference>
<dbReference type="AlphaFoldDB" id="A0A922P5M9"/>
<evidence type="ECO:0000313" key="3">
    <source>
        <dbReference type="EMBL" id="KEQ09881.1"/>
    </source>
</evidence>
<evidence type="ECO:0000259" key="2">
    <source>
        <dbReference type="Pfam" id="PF11127"/>
    </source>
</evidence>
<proteinExistence type="predicted"/>
<comment type="caution">
    <text evidence="3">The sequence shown here is derived from an EMBL/GenBank/DDBJ whole genome shotgun (WGS) entry which is preliminary data.</text>
</comment>